<feature type="non-terminal residue" evidence="2">
    <location>
        <position position="1"/>
    </location>
</feature>
<accession>A0A7C8ME06</accession>
<dbReference type="Proteomes" id="UP000481861">
    <property type="component" value="Unassembled WGS sequence"/>
</dbReference>
<feature type="signal peptide" evidence="1">
    <location>
        <begin position="1"/>
        <end position="24"/>
    </location>
</feature>
<protein>
    <submittedName>
        <fullName evidence="2">Uncharacterized protein</fullName>
    </submittedName>
</protein>
<proteinExistence type="predicted"/>
<reference evidence="2 3" key="1">
    <citation type="submission" date="2020-01" db="EMBL/GenBank/DDBJ databases">
        <authorList>
            <consortium name="DOE Joint Genome Institute"/>
            <person name="Haridas S."/>
            <person name="Albert R."/>
            <person name="Binder M."/>
            <person name="Bloem J."/>
            <person name="Labutti K."/>
            <person name="Salamov A."/>
            <person name="Andreopoulos B."/>
            <person name="Baker S.E."/>
            <person name="Barry K."/>
            <person name="Bills G."/>
            <person name="Bluhm B.H."/>
            <person name="Cannon C."/>
            <person name="Castanera R."/>
            <person name="Culley D.E."/>
            <person name="Daum C."/>
            <person name="Ezra D."/>
            <person name="Gonzalez J.B."/>
            <person name="Henrissat B."/>
            <person name="Kuo A."/>
            <person name="Liang C."/>
            <person name="Lipzen A."/>
            <person name="Lutzoni F."/>
            <person name="Magnuson J."/>
            <person name="Mondo S."/>
            <person name="Nolan M."/>
            <person name="Ohm R."/>
            <person name="Pangilinan J."/>
            <person name="Park H.-J.H."/>
            <person name="Ramirez L."/>
            <person name="Alfaro M."/>
            <person name="Sun H."/>
            <person name="Tritt A."/>
            <person name="Yoshinaga Y."/>
            <person name="Zwiers L.-H.L."/>
            <person name="Turgeon B.G."/>
            <person name="Goodwin S.B."/>
            <person name="Spatafora J.W."/>
            <person name="Crous P.W."/>
            <person name="Grigoriev I.V."/>
        </authorList>
    </citation>
    <scope>NUCLEOTIDE SEQUENCE [LARGE SCALE GENOMIC DNA]</scope>
    <source>
        <strain evidence="2 3">CBS 611.86</strain>
    </source>
</reference>
<gene>
    <name evidence="2" type="ORF">BDV95DRAFT_565988</name>
</gene>
<dbReference type="EMBL" id="JAADJZ010000006">
    <property type="protein sequence ID" value="KAF2874335.1"/>
    <property type="molecule type" value="Genomic_DNA"/>
</dbReference>
<name>A0A7C8ME06_9PLEO</name>
<evidence type="ECO:0000256" key="1">
    <source>
        <dbReference type="SAM" id="SignalP"/>
    </source>
</evidence>
<comment type="caution">
    <text evidence="2">The sequence shown here is derived from an EMBL/GenBank/DDBJ whole genome shotgun (WGS) entry which is preliminary data.</text>
</comment>
<keyword evidence="1" id="KW-0732">Signal</keyword>
<dbReference type="AlphaFoldDB" id="A0A7C8ME06"/>
<evidence type="ECO:0000313" key="2">
    <source>
        <dbReference type="EMBL" id="KAF2874335.1"/>
    </source>
</evidence>
<evidence type="ECO:0000313" key="3">
    <source>
        <dbReference type="Proteomes" id="UP000481861"/>
    </source>
</evidence>
<sequence>MSRLLKTGGRFVWILMLPCRLSCASCPSWKCFVGCCSVLRTWKGLPPTGYDAEMKRQM</sequence>
<organism evidence="2 3">
    <name type="scientific">Massariosphaeria phaeospora</name>
    <dbReference type="NCBI Taxonomy" id="100035"/>
    <lineage>
        <taxon>Eukaryota</taxon>
        <taxon>Fungi</taxon>
        <taxon>Dikarya</taxon>
        <taxon>Ascomycota</taxon>
        <taxon>Pezizomycotina</taxon>
        <taxon>Dothideomycetes</taxon>
        <taxon>Pleosporomycetidae</taxon>
        <taxon>Pleosporales</taxon>
        <taxon>Pleosporales incertae sedis</taxon>
        <taxon>Massariosphaeria</taxon>
    </lineage>
</organism>
<feature type="chain" id="PRO_5029016682" evidence="1">
    <location>
        <begin position="25"/>
        <end position="58"/>
    </location>
</feature>
<keyword evidence="3" id="KW-1185">Reference proteome</keyword>